<evidence type="ECO:0000313" key="7">
    <source>
        <dbReference type="EMBL" id="VDN26497.1"/>
    </source>
</evidence>
<dbReference type="PROSITE" id="PS01136">
    <property type="entry name" value="UPF0034"/>
    <property type="match status" value="1"/>
</dbReference>
<dbReference type="GO" id="GO:0017150">
    <property type="term" value="F:tRNA dihydrouridine synthase activity"/>
    <property type="evidence" value="ECO:0007669"/>
    <property type="project" value="InterPro"/>
</dbReference>
<accession>A0A183E409</accession>
<dbReference type="PANTHER" id="PTHR45936">
    <property type="entry name" value="TRNA-DIHYDROURIDINE(20) SYNTHASE [NAD(P)+]-LIKE"/>
    <property type="match status" value="1"/>
</dbReference>
<dbReference type="PANTHER" id="PTHR45936:SF1">
    <property type="entry name" value="TRNA-DIHYDROURIDINE(20) SYNTHASE [NAD(P)+]-LIKE"/>
    <property type="match status" value="1"/>
</dbReference>
<name>A0A183E409_9BILA</name>
<evidence type="ECO:0000256" key="4">
    <source>
        <dbReference type="ARBA" id="ARBA00022694"/>
    </source>
</evidence>
<evidence type="ECO:0000256" key="5">
    <source>
        <dbReference type="ARBA" id="ARBA00023002"/>
    </source>
</evidence>
<dbReference type="Proteomes" id="UP000271098">
    <property type="component" value="Unassembled WGS sequence"/>
</dbReference>
<evidence type="ECO:0000259" key="6">
    <source>
        <dbReference type="Pfam" id="PF01207"/>
    </source>
</evidence>
<dbReference type="WBParaSite" id="GPUH_0001572201-mRNA-1">
    <property type="protein sequence ID" value="GPUH_0001572201-mRNA-1"/>
    <property type="gene ID" value="GPUH_0001572201"/>
</dbReference>
<protein>
    <submittedName>
        <fullName evidence="9">Dus domain-containing protein</fullName>
    </submittedName>
</protein>
<evidence type="ECO:0000313" key="9">
    <source>
        <dbReference type="WBParaSite" id="GPUH_0001572201-mRNA-1"/>
    </source>
</evidence>
<dbReference type="Pfam" id="PF01207">
    <property type="entry name" value="Dus"/>
    <property type="match status" value="1"/>
</dbReference>
<dbReference type="SUPFAM" id="SSF51395">
    <property type="entry name" value="FMN-linked oxidoreductases"/>
    <property type="match status" value="1"/>
</dbReference>
<reference evidence="9" key="1">
    <citation type="submission" date="2016-06" db="UniProtKB">
        <authorList>
            <consortium name="WormBaseParasite"/>
        </authorList>
    </citation>
    <scope>IDENTIFICATION</scope>
</reference>
<dbReference type="OrthoDB" id="272303at2759"/>
<organism evidence="9">
    <name type="scientific">Gongylonema pulchrum</name>
    <dbReference type="NCBI Taxonomy" id="637853"/>
    <lineage>
        <taxon>Eukaryota</taxon>
        <taxon>Metazoa</taxon>
        <taxon>Ecdysozoa</taxon>
        <taxon>Nematoda</taxon>
        <taxon>Chromadorea</taxon>
        <taxon>Rhabditida</taxon>
        <taxon>Spirurina</taxon>
        <taxon>Spiruromorpha</taxon>
        <taxon>Spiruroidea</taxon>
        <taxon>Gongylonematidae</taxon>
        <taxon>Gongylonema</taxon>
    </lineage>
</organism>
<keyword evidence="3" id="KW-0288">FMN</keyword>
<evidence type="ECO:0000256" key="3">
    <source>
        <dbReference type="ARBA" id="ARBA00022643"/>
    </source>
</evidence>
<dbReference type="Gene3D" id="3.20.20.70">
    <property type="entry name" value="Aldolase class I"/>
    <property type="match status" value="2"/>
</dbReference>
<evidence type="ECO:0000313" key="8">
    <source>
        <dbReference type="Proteomes" id="UP000271098"/>
    </source>
</evidence>
<dbReference type="InterPro" id="IPR052582">
    <property type="entry name" value="tRNA-DUS-like"/>
</dbReference>
<evidence type="ECO:0000256" key="2">
    <source>
        <dbReference type="ARBA" id="ARBA00022630"/>
    </source>
</evidence>
<dbReference type="InterPro" id="IPR035587">
    <property type="entry name" value="DUS-like_FMN-bd"/>
</dbReference>
<dbReference type="GO" id="GO:0050660">
    <property type="term" value="F:flavin adenine dinucleotide binding"/>
    <property type="evidence" value="ECO:0007669"/>
    <property type="project" value="InterPro"/>
</dbReference>
<gene>
    <name evidence="7" type="ORF">GPUH_LOCUS15700</name>
</gene>
<reference evidence="7 8" key="2">
    <citation type="submission" date="2018-11" db="EMBL/GenBank/DDBJ databases">
        <authorList>
            <consortium name="Pathogen Informatics"/>
        </authorList>
    </citation>
    <scope>NUCLEOTIDE SEQUENCE [LARGE SCALE GENOMIC DNA]</scope>
</reference>
<proteinExistence type="predicted"/>
<dbReference type="EMBL" id="UYRT01082797">
    <property type="protein sequence ID" value="VDN26497.1"/>
    <property type="molecule type" value="Genomic_DNA"/>
</dbReference>
<dbReference type="InterPro" id="IPR018517">
    <property type="entry name" value="tRNA_hU_synthase_CS"/>
</dbReference>
<keyword evidence="2" id="KW-0285">Flavoprotein</keyword>
<keyword evidence="5" id="KW-0560">Oxidoreductase</keyword>
<dbReference type="GO" id="GO:0005737">
    <property type="term" value="C:cytoplasm"/>
    <property type="evidence" value="ECO:0007669"/>
    <property type="project" value="TreeGrafter"/>
</dbReference>
<keyword evidence="8" id="KW-1185">Reference proteome</keyword>
<dbReference type="InterPro" id="IPR013785">
    <property type="entry name" value="Aldolase_TIM"/>
</dbReference>
<dbReference type="AlphaFoldDB" id="A0A183E409"/>
<keyword evidence="4" id="KW-0819">tRNA processing</keyword>
<comment type="cofactor">
    <cofactor evidence="1">
        <name>FMN</name>
        <dbReference type="ChEBI" id="CHEBI:58210"/>
    </cofactor>
</comment>
<feature type="domain" description="DUS-like FMN-binding" evidence="6">
    <location>
        <begin position="6"/>
        <end position="80"/>
    </location>
</feature>
<evidence type="ECO:0000256" key="1">
    <source>
        <dbReference type="ARBA" id="ARBA00001917"/>
    </source>
</evidence>
<sequence>VLGTIDYTYEDDVVLRICNSVEKQKCVVQIGTSDAQRAVNVLEKLGSDVAALDINMGCPKQFSLAGGMGAALLSKPEKAKEREDTLEFVKMLERCGISAIGIHGRRRDERQGDANRVDEIREIARAVSLPIIAKKNIFKSDSEFSVDRRVRLKNMLILRSFGNRVAPAV</sequence>